<dbReference type="PANTHER" id="PTHR10277">
    <property type="entry name" value="HOMOCITRATE SYNTHASE-RELATED"/>
    <property type="match status" value="1"/>
</dbReference>
<proteinExistence type="predicted"/>
<feature type="non-terminal residue" evidence="2">
    <location>
        <position position="73"/>
    </location>
</feature>
<name>W1YA94_9ZZZZ</name>
<dbReference type="InterPro" id="IPR013785">
    <property type="entry name" value="Aldolase_TIM"/>
</dbReference>
<comment type="caution">
    <text evidence="2">The sequence shown here is derived from an EMBL/GenBank/DDBJ whole genome shotgun (WGS) entry which is preliminary data.</text>
</comment>
<evidence type="ECO:0000313" key="2">
    <source>
        <dbReference type="EMBL" id="ETJ39498.1"/>
    </source>
</evidence>
<dbReference type="Pfam" id="PF00682">
    <property type="entry name" value="HMGL-like"/>
    <property type="match status" value="1"/>
</dbReference>
<accession>W1YA94</accession>
<dbReference type="EMBL" id="AZMM01006634">
    <property type="protein sequence ID" value="ETJ39498.1"/>
    <property type="molecule type" value="Genomic_DNA"/>
</dbReference>
<dbReference type="PANTHER" id="PTHR10277:SF9">
    <property type="entry name" value="2-ISOPROPYLMALATE SYNTHASE 1, CHLOROPLASTIC-RELATED"/>
    <property type="match status" value="1"/>
</dbReference>
<dbReference type="InterPro" id="IPR000891">
    <property type="entry name" value="PYR_CT"/>
</dbReference>
<sequence>ATICALARANEKDVQKAIDALKDAERSRLHVFIAISELHMEYKLKMTRQEVLDKVKSVLAYAKGKVDEIEFSG</sequence>
<dbReference type="GO" id="GO:0009098">
    <property type="term" value="P:L-leucine biosynthetic process"/>
    <property type="evidence" value="ECO:0007669"/>
    <property type="project" value="TreeGrafter"/>
</dbReference>
<organism evidence="2">
    <name type="scientific">human gut metagenome</name>
    <dbReference type="NCBI Taxonomy" id="408170"/>
    <lineage>
        <taxon>unclassified sequences</taxon>
        <taxon>metagenomes</taxon>
        <taxon>organismal metagenomes</taxon>
    </lineage>
</organism>
<dbReference type="Gene3D" id="3.20.20.70">
    <property type="entry name" value="Aldolase class I"/>
    <property type="match status" value="1"/>
</dbReference>
<evidence type="ECO:0000259" key="1">
    <source>
        <dbReference type="Pfam" id="PF00682"/>
    </source>
</evidence>
<gene>
    <name evidence="2" type="ORF">Q604_UNBC06634G0001</name>
</gene>
<dbReference type="InterPro" id="IPR050073">
    <property type="entry name" value="2-IPM_HCS-like"/>
</dbReference>
<dbReference type="GO" id="GO:0003852">
    <property type="term" value="F:2-isopropylmalate synthase activity"/>
    <property type="evidence" value="ECO:0007669"/>
    <property type="project" value="TreeGrafter"/>
</dbReference>
<protein>
    <submittedName>
        <fullName evidence="2">2-isopropylmalate synthase</fullName>
    </submittedName>
</protein>
<dbReference type="AlphaFoldDB" id="W1YA94"/>
<reference evidence="2" key="1">
    <citation type="submission" date="2013-12" db="EMBL/GenBank/DDBJ databases">
        <title>A Varibaculum cambriense genome reconstructed from a premature infant gut community with otherwise low bacterial novelty that shifts toward anaerobic metabolism during the third week of life.</title>
        <authorList>
            <person name="Brown C.T."/>
            <person name="Sharon I."/>
            <person name="Thomas B.C."/>
            <person name="Castelle C.J."/>
            <person name="Morowitz M.J."/>
            <person name="Banfield J.F."/>
        </authorList>
    </citation>
    <scope>NUCLEOTIDE SEQUENCE</scope>
</reference>
<feature type="domain" description="Pyruvate carboxyltransferase" evidence="1">
    <location>
        <begin position="2"/>
        <end position="72"/>
    </location>
</feature>
<dbReference type="SUPFAM" id="SSF51569">
    <property type="entry name" value="Aldolase"/>
    <property type="match status" value="1"/>
</dbReference>
<feature type="non-terminal residue" evidence="2">
    <location>
        <position position="1"/>
    </location>
</feature>